<evidence type="ECO:0000259" key="1">
    <source>
        <dbReference type="PROSITE" id="PS50106"/>
    </source>
</evidence>
<dbReference type="EMBL" id="PXOT01000014">
    <property type="protein sequence ID" value="PSG93975.1"/>
    <property type="molecule type" value="Genomic_DNA"/>
</dbReference>
<dbReference type="RefSeq" id="WP_036227443.1">
    <property type="nucleotide sequence ID" value="NZ_JACHWV010000006.1"/>
</dbReference>
<dbReference type="SMART" id="SM00228">
    <property type="entry name" value="PDZ"/>
    <property type="match status" value="1"/>
</dbReference>
<protein>
    <submittedName>
        <fullName evidence="2">PDZ domain-containing protein</fullName>
    </submittedName>
</protein>
<dbReference type="Gene3D" id="2.40.70.10">
    <property type="entry name" value="Acid Proteases"/>
    <property type="match status" value="2"/>
</dbReference>
<sequence>MQSAKITLLLIFALFQSLYSQSIYKLPEGKTSDKIRFELINNVILIPVEVNGLELTFLLDTGVSKPIVFNFLKAADSLQILNAEKIKVRGLGNGNDLEALRSSHNTFKIGEAVNSDQAFYAVFDPELNFAPKIGIPIDGIIGYDFFKDFIIEINYNRKFIKIKRPSEYKLRMCRRCQVLDLNLENNRPYVLSYVDIGANKNIPVNLLLDSGNSDALWLFEDKVNNIQLKQKSFIDYLGTGLNGSVYGRRSKIKKITLGVFDIEQPTVAFPDTLSVNFMRSYEGRNGSLGGEILKRFNSVFDYSNSRLMLKPNSYYKDKFSYNKSGILVENSGVRMVMELNAKQNSAVSFRDEKSININSIIKPNYKYNLKPVYTIYEVLPNSPAEKAGLLRGDEIVYINNRSTQDMTLEKLTGYFYKDSGEELKFVVIRNGIERKFAITLKSPLE</sequence>
<feature type="domain" description="PDZ" evidence="1">
    <location>
        <begin position="375"/>
        <end position="410"/>
    </location>
</feature>
<proteinExistence type="predicted"/>
<dbReference type="InterPro" id="IPR041489">
    <property type="entry name" value="PDZ_6"/>
</dbReference>
<evidence type="ECO:0000313" key="3">
    <source>
        <dbReference type="Proteomes" id="UP000238430"/>
    </source>
</evidence>
<dbReference type="InterPro" id="IPR036034">
    <property type="entry name" value="PDZ_sf"/>
</dbReference>
<dbReference type="InterPro" id="IPR021109">
    <property type="entry name" value="Peptidase_aspartic_dom_sf"/>
</dbReference>
<evidence type="ECO:0000313" key="2">
    <source>
        <dbReference type="EMBL" id="PSG93975.1"/>
    </source>
</evidence>
<reference evidence="2 3" key="1">
    <citation type="submission" date="2018-03" db="EMBL/GenBank/DDBJ databases">
        <title>Mesoflavibacter sp. HG37 and Mesoflavibacter sp. HG96 sp.nov., two marine bacteria isolated from seawater of Western Pacific Ocean.</title>
        <authorList>
            <person name="Cheng H."/>
            <person name="Wu Y.-H."/>
            <person name="Guo L.-L."/>
            <person name="Xu X.-W."/>
        </authorList>
    </citation>
    <scope>NUCLEOTIDE SEQUENCE [LARGE SCALE GENOMIC DNA]</scope>
    <source>
        <strain evidence="2 3">KCTC 42117</strain>
    </source>
</reference>
<dbReference type="SUPFAM" id="SSF50156">
    <property type="entry name" value="PDZ domain-like"/>
    <property type="match status" value="1"/>
</dbReference>
<dbReference type="AlphaFoldDB" id="A0A2T1NM46"/>
<dbReference type="InterPro" id="IPR001478">
    <property type="entry name" value="PDZ"/>
</dbReference>
<dbReference type="Proteomes" id="UP000238430">
    <property type="component" value="Unassembled WGS sequence"/>
</dbReference>
<organism evidence="2 3">
    <name type="scientific">Mesoflavibacter zeaxanthinifaciens subsp. sabulilitoris</name>
    <dbReference type="NCBI Taxonomy" id="1520893"/>
    <lineage>
        <taxon>Bacteria</taxon>
        <taxon>Pseudomonadati</taxon>
        <taxon>Bacteroidota</taxon>
        <taxon>Flavobacteriia</taxon>
        <taxon>Flavobacteriales</taxon>
        <taxon>Flavobacteriaceae</taxon>
        <taxon>Mesoflavibacter</taxon>
    </lineage>
</organism>
<dbReference type="Pfam" id="PF13650">
    <property type="entry name" value="Asp_protease_2"/>
    <property type="match status" value="1"/>
</dbReference>
<gene>
    <name evidence="2" type="ORF">C7H61_02015</name>
</gene>
<dbReference type="Pfam" id="PF17820">
    <property type="entry name" value="PDZ_6"/>
    <property type="match status" value="1"/>
</dbReference>
<keyword evidence="3" id="KW-1185">Reference proteome</keyword>
<accession>A0A2T1NM46</accession>
<dbReference type="OrthoDB" id="3521766at2"/>
<comment type="caution">
    <text evidence="2">The sequence shown here is derived from an EMBL/GenBank/DDBJ whole genome shotgun (WGS) entry which is preliminary data.</text>
</comment>
<name>A0A2T1NM46_9FLAO</name>
<dbReference type="Gene3D" id="2.30.42.10">
    <property type="match status" value="1"/>
</dbReference>
<dbReference type="PROSITE" id="PS50106">
    <property type="entry name" value="PDZ"/>
    <property type="match status" value="1"/>
</dbReference>